<dbReference type="InterPro" id="IPR000994">
    <property type="entry name" value="Pept_M24"/>
</dbReference>
<dbReference type="EMBL" id="JAPNUD010000005">
    <property type="protein sequence ID" value="MDA0639631.1"/>
    <property type="molecule type" value="Genomic_DNA"/>
</dbReference>
<dbReference type="SUPFAM" id="SSF55920">
    <property type="entry name" value="Creatinase/aminopeptidase"/>
    <property type="match status" value="1"/>
</dbReference>
<reference evidence="3 4" key="1">
    <citation type="submission" date="2022-11" db="EMBL/GenBank/DDBJ databases">
        <title>Nonomuraea corallina sp. nov., a new species of the genus Nonomuraea isolated from sea side sediment in Thai sea.</title>
        <authorList>
            <person name="Ngamcharungchit C."/>
            <person name="Matsumoto A."/>
            <person name="Suriyachadkun C."/>
            <person name="Panbangred W."/>
            <person name="Inahashi Y."/>
            <person name="Intra B."/>
        </authorList>
    </citation>
    <scope>NUCLEOTIDE SEQUENCE [LARGE SCALE GENOMIC DNA]</scope>
    <source>
        <strain evidence="3 4">DSM 43553</strain>
    </source>
</reference>
<evidence type="ECO:0000313" key="4">
    <source>
        <dbReference type="Proteomes" id="UP001212498"/>
    </source>
</evidence>
<dbReference type="InterPro" id="IPR029149">
    <property type="entry name" value="Creatin/AminoP/Spt16_N"/>
</dbReference>
<proteinExistence type="predicted"/>
<dbReference type="SUPFAM" id="SSF53092">
    <property type="entry name" value="Creatinase/prolidase N-terminal domain"/>
    <property type="match status" value="1"/>
</dbReference>
<accession>A0ABT4SQT2</accession>
<sequence>MNIDRLLATMKEVGADAVLATSYPNVRYAGGFASATGRLYPQNSYWGLVTADDPERPHFVMPSAEIADMVDAGIGTDRMHVYGRPILAVADSGPGPDAGILEVEGRLHADPVSALRALLTELGLERAAIWVDTDDGGVAWRRLQEEDVAARWSDGGADILQWTRIIKTPAEVEALRKAGEISQQALTEAFAVLGTGGTDVDVELAWRQAISRRRALPTFFMAGSGDRSAVFRRPGRRRASPGERFRWDCGLVVDGYCADTGGVVQVLAEPSPSELDHYRAVTAAVDAVLAAARPGVTASALYTLARDTMHAAGITRFRHSHVGHGIGVEARDAPLLAPAQPWMPRFRPGERDLTLREDMVLNVEVPFGILGEGGYQHELTFLVVRNGIRLLTRRHPYYVAMSDHVDEIEV</sequence>
<feature type="domain" description="Creatinase N-terminal" evidence="2">
    <location>
        <begin position="3"/>
        <end position="73"/>
    </location>
</feature>
<feature type="domain" description="Peptidase M24" evidence="1">
    <location>
        <begin position="173"/>
        <end position="383"/>
    </location>
</feature>
<evidence type="ECO:0000259" key="2">
    <source>
        <dbReference type="Pfam" id="PF01321"/>
    </source>
</evidence>
<dbReference type="RefSeq" id="WP_271275106.1">
    <property type="nucleotide sequence ID" value="NZ_BAABFD010000005.1"/>
</dbReference>
<dbReference type="PANTHER" id="PTHR46112">
    <property type="entry name" value="AMINOPEPTIDASE"/>
    <property type="match status" value="1"/>
</dbReference>
<dbReference type="Pfam" id="PF00557">
    <property type="entry name" value="Peptidase_M24"/>
    <property type="match status" value="1"/>
</dbReference>
<dbReference type="Proteomes" id="UP001212498">
    <property type="component" value="Unassembled WGS sequence"/>
</dbReference>
<organism evidence="3 4">
    <name type="scientific">Nonomuraea ferruginea</name>
    <dbReference type="NCBI Taxonomy" id="46174"/>
    <lineage>
        <taxon>Bacteria</taxon>
        <taxon>Bacillati</taxon>
        <taxon>Actinomycetota</taxon>
        <taxon>Actinomycetes</taxon>
        <taxon>Streptosporangiales</taxon>
        <taxon>Streptosporangiaceae</taxon>
        <taxon>Nonomuraea</taxon>
    </lineage>
</organism>
<dbReference type="CDD" id="cd01066">
    <property type="entry name" value="APP_MetAP"/>
    <property type="match status" value="1"/>
</dbReference>
<keyword evidence="4" id="KW-1185">Reference proteome</keyword>
<evidence type="ECO:0000313" key="3">
    <source>
        <dbReference type="EMBL" id="MDA0639631.1"/>
    </source>
</evidence>
<dbReference type="Pfam" id="PF01321">
    <property type="entry name" value="Creatinase_N"/>
    <property type="match status" value="1"/>
</dbReference>
<dbReference type="InterPro" id="IPR000587">
    <property type="entry name" value="Creatinase_N"/>
</dbReference>
<dbReference type="PANTHER" id="PTHR46112:SF2">
    <property type="entry name" value="XAA-PRO AMINOPEPTIDASE P-RELATED"/>
    <property type="match status" value="1"/>
</dbReference>
<dbReference type="Gene3D" id="3.90.230.10">
    <property type="entry name" value="Creatinase/methionine aminopeptidase superfamily"/>
    <property type="match status" value="1"/>
</dbReference>
<dbReference type="InterPro" id="IPR050659">
    <property type="entry name" value="Peptidase_M24B"/>
</dbReference>
<dbReference type="InterPro" id="IPR036005">
    <property type="entry name" value="Creatinase/aminopeptidase-like"/>
</dbReference>
<gene>
    <name evidence="3" type="ORF">OUY24_03235</name>
</gene>
<dbReference type="Gene3D" id="3.40.350.10">
    <property type="entry name" value="Creatinase/prolidase N-terminal domain"/>
    <property type="match status" value="1"/>
</dbReference>
<name>A0ABT4SQT2_9ACTN</name>
<protein>
    <submittedName>
        <fullName evidence="3">M24 family metallopeptidase</fullName>
    </submittedName>
</protein>
<evidence type="ECO:0000259" key="1">
    <source>
        <dbReference type="Pfam" id="PF00557"/>
    </source>
</evidence>
<comment type="caution">
    <text evidence="3">The sequence shown here is derived from an EMBL/GenBank/DDBJ whole genome shotgun (WGS) entry which is preliminary data.</text>
</comment>